<dbReference type="AlphaFoldDB" id="A0A8C9F691"/>
<reference evidence="5" key="2">
    <citation type="submission" date="2025-09" db="UniProtKB">
        <authorList>
            <consortium name="Ensembl"/>
        </authorList>
    </citation>
    <scope>IDENTIFICATION</scope>
</reference>
<sequence>MSRCVDSHSVPRKSGRFPVYDYELPVTEEALNASIARINSQSWGPYLYGIVRSHVRHVSVQTTETLYLKYALQTWKTGFLSIFSTCCHGLSIPVVARATESLFCPYSNVW</sequence>
<keyword evidence="2" id="KW-0964">Secreted</keyword>
<name>A0A8C9F691_PAVCR</name>
<evidence type="ECO:0000256" key="2">
    <source>
        <dbReference type="ARBA" id="ARBA00022525"/>
    </source>
</evidence>
<organism evidence="5 6">
    <name type="scientific">Pavo cristatus</name>
    <name type="common">Indian peafowl</name>
    <name type="synonym">Blue peafowl</name>
    <dbReference type="NCBI Taxonomy" id="9049"/>
    <lineage>
        <taxon>Eukaryota</taxon>
        <taxon>Metazoa</taxon>
        <taxon>Chordata</taxon>
        <taxon>Craniata</taxon>
        <taxon>Vertebrata</taxon>
        <taxon>Euteleostomi</taxon>
        <taxon>Archelosauria</taxon>
        <taxon>Archosauria</taxon>
        <taxon>Dinosauria</taxon>
        <taxon>Saurischia</taxon>
        <taxon>Theropoda</taxon>
        <taxon>Coelurosauria</taxon>
        <taxon>Aves</taxon>
        <taxon>Neognathae</taxon>
        <taxon>Galloanserae</taxon>
        <taxon>Galliformes</taxon>
        <taxon>Phasianidae</taxon>
        <taxon>Phasianinae</taxon>
        <taxon>Pavo</taxon>
    </lineage>
</organism>
<dbReference type="Proteomes" id="UP000694428">
    <property type="component" value="Unplaced"/>
</dbReference>
<dbReference type="PANTHER" id="PTHR15444">
    <property type="entry name" value="SECRETED PHOSPHOPROTEIN 24"/>
    <property type="match status" value="1"/>
</dbReference>
<evidence type="ECO:0000313" key="5">
    <source>
        <dbReference type="Ensembl" id="ENSPSTP00000011227.1"/>
    </source>
</evidence>
<evidence type="ECO:0000313" key="6">
    <source>
        <dbReference type="Proteomes" id="UP000694428"/>
    </source>
</evidence>
<keyword evidence="6" id="KW-1185">Reference proteome</keyword>
<dbReference type="InterPro" id="IPR010892">
    <property type="entry name" value="Spp-24"/>
</dbReference>
<comment type="subcellular location">
    <subcellularLocation>
        <location evidence="1">Secreted</location>
    </subcellularLocation>
</comment>
<dbReference type="Ensembl" id="ENSPSTT00000011784.1">
    <property type="protein sequence ID" value="ENSPSTP00000011227.1"/>
    <property type="gene ID" value="ENSPSTG00000007903.1"/>
</dbReference>
<keyword evidence="4" id="KW-1015">Disulfide bond</keyword>
<evidence type="ECO:0000256" key="4">
    <source>
        <dbReference type="ARBA" id="ARBA00023157"/>
    </source>
</evidence>
<dbReference type="GO" id="GO:0046849">
    <property type="term" value="P:bone remodeling"/>
    <property type="evidence" value="ECO:0007669"/>
    <property type="project" value="InterPro"/>
</dbReference>
<accession>A0A8C9F691</accession>
<dbReference type="PANTHER" id="PTHR15444:SF4">
    <property type="entry name" value="SECRETED PHOSPHOPROTEIN 24"/>
    <property type="match status" value="1"/>
</dbReference>
<reference evidence="5" key="1">
    <citation type="submission" date="2025-08" db="UniProtKB">
        <authorList>
            <consortium name="Ensembl"/>
        </authorList>
    </citation>
    <scope>IDENTIFICATION</scope>
</reference>
<dbReference type="GO" id="GO:0005576">
    <property type="term" value="C:extracellular region"/>
    <property type="evidence" value="ECO:0007669"/>
    <property type="project" value="UniProtKB-SubCell"/>
</dbReference>
<proteinExistence type="predicted"/>
<evidence type="ECO:0000256" key="1">
    <source>
        <dbReference type="ARBA" id="ARBA00004613"/>
    </source>
</evidence>
<evidence type="ECO:0000256" key="3">
    <source>
        <dbReference type="ARBA" id="ARBA00022729"/>
    </source>
</evidence>
<keyword evidence="3" id="KW-0732">Signal</keyword>
<protein>
    <submittedName>
        <fullName evidence="5">Uncharacterized protein</fullName>
    </submittedName>
</protein>